<sequence>MTTVATSPSRIGARPPLPAARGALSEAVLAALSRLEPAEPAPMLDAARAAARRDAPDPFGEDLHLALYVCYELHYRGFGGVDDGWEWAPALLALRGELECRFLEGLRAETGSGDDVEGALAEVLAEPADAYGVSHHLRDEGEWWQVREHAVHRSAYHLKEADPHAWLIPRLRGRAKAALVAVEFDEFGGGRGEDMHSALFADLMEDLGLDPSYGRYLDLVPARMLAIVNMMSLFGLHRSLRGAMAGHFAAAEITTAPAARRMAAALERLGAGPRCVRFHTEHIEADAVHEQVLRHDVLGDLLAREPDLAGDVVFGVRATEFLEGRFGEHLLASWRAGRTSLLQALPAGSV</sequence>
<dbReference type="EMBL" id="JAGEOK010000005">
    <property type="protein sequence ID" value="MBO2437578.1"/>
    <property type="molecule type" value="Genomic_DNA"/>
</dbReference>
<dbReference type="RefSeq" id="WP_208265915.1">
    <property type="nucleotide sequence ID" value="NZ_BAAAGM010000026.1"/>
</dbReference>
<evidence type="ECO:0000313" key="1">
    <source>
        <dbReference type="EMBL" id="MBO2437578.1"/>
    </source>
</evidence>
<name>A0ABS3QUC2_9ACTN</name>
<dbReference type="Proteomes" id="UP000666915">
    <property type="component" value="Unassembled WGS sequence"/>
</dbReference>
<gene>
    <name evidence="1" type="ORF">J4557_08615</name>
</gene>
<dbReference type="SUPFAM" id="SSF48613">
    <property type="entry name" value="Heme oxygenase-like"/>
    <property type="match status" value="1"/>
</dbReference>
<dbReference type="Gene3D" id="1.20.910.10">
    <property type="entry name" value="Heme oxygenase-like"/>
    <property type="match status" value="1"/>
</dbReference>
<dbReference type="SMART" id="SM01236">
    <property type="entry name" value="Haem_oxygenase_2"/>
    <property type="match status" value="1"/>
</dbReference>
<evidence type="ECO:0000313" key="2">
    <source>
        <dbReference type="Proteomes" id="UP000666915"/>
    </source>
</evidence>
<dbReference type="Pfam" id="PF14518">
    <property type="entry name" value="Haem_oxygenas_2"/>
    <property type="match status" value="1"/>
</dbReference>
<protein>
    <submittedName>
        <fullName evidence="1">Iron-containing redox enzyme family protein</fullName>
    </submittedName>
</protein>
<accession>A0ABS3QUC2</accession>
<comment type="caution">
    <text evidence="1">The sequence shown here is derived from an EMBL/GenBank/DDBJ whole genome shotgun (WGS) entry which is preliminary data.</text>
</comment>
<organism evidence="1 2">
    <name type="scientific">Actinomadura nitritigenes</name>
    <dbReference type="NCBI Taxonomy" id="134602"/>
    <lineage>
        <taxon>Bacteria</taxon>
        <taxon>Bacillati</taxon>
        <taxon>Actinomycetota</taxon>
        <taxon>Actinomycetes</taxon>
        <taxon>Streptosporangiales</taxon>
        <taxon>Thermomonosporaceae</taxon>
        <taxon>Actinomadura</taxon>
    </lineage>
</organism>
<keyword evidence="2" id="KW-1185">Reference proteome</keyword>
<reference evidence="1 2" key="1">
    <citation type="submission" date="2021-03" db="EMBL/GenBank/DDBJ databases">
        <authorList>
            <person name="Kanchanasin P."/>
            <person name="Saeng-In P."/>
            <person name="Phongsopitanun W."/>
            <person name="Yuki M."/>
            <person name="Kudo T."/>
            <person name="Ohkuma M."/>
            <person name="Tanasupawat S."/>
        </authorList>
    </citation>
    <scope>NUCLEOTIDE SEQUENCE [LARGE SCALE GENOMIC DNA]</scope>
    <source>
        <strain evidence="1 2">L46</strain>
    </source>
</reference>
<dbReference type="InterPro" id="IPR016084">
    <property type="entry name" value="Haem_Oase-like_multi-hlx"/>
</dbReference>
<proteinExistence type="predicted"/>